<dbReference type="CDD" id="cd03257">
    <property type="entry name" value="ABC_NikE_OppD_transporters"/>
    <property type="match status" value="1"/>
</dbReference>
<evidence type="ECO:0000256" key="7">
    <source>
        <dbReference type="ARBA" id="ARBA00022840"/>
    </source>
</evidence>
<dbReference type="PROSITE" id="PS50893">
    <property type="entry name" value="ABC_TRANSPORTER_2"/>
    <property type="match status" value="1"/>
</dbReference>
<dbReference type="InterPro" id="IPR050388">
    <property type="entry name" value="ABC_Ni/Peptide_Import"/>
</dbReference>
<evidence type="ECO:0000313" key="11">
    <source>
        <dbReference type="EMBL" id="MFC5749852.1"/>
    </source>
</evidence>
<dbReference type="Proteomes" id="UP001596074">
    <property type="component" value="Unassembled WGS sequence"/>
</dbReference>
<keyword evidence="8" id="KW-1278">Translocase</keyword>
<comment type="caution">
    <text evidence="11">The sequence shown here is derived from an EMBL/GenBank/DDBJ whole genome shotgun (WGS) entry which is preliminary data.</text>
</comment>
<dbReference type="PANTHER" id="PTHR43297">
    <property type="entry name" value="OLIGOPEPTIDE TRANSPORT ATP-BINDING PROTEIN APPD"/>
    <property type="match status" value="1"/>
</dbReference>
<dbReference type="EMBL" id="JBHSON010000046">
    <property type="protein sequence ID" value="MFC5749852.1"/>
    <property type="molecule type" value="Genomic_DNA"/>
</dbReference>
<evidence type="ECO:0000256" key="4">
    <source>
        <dbReference type="ARBA" id="ARBA00022475"/>
    </source>
</evidence>
<keyword evidence="9" id="KW-0472">Membrane</keyword>
<comment type="subcellular location">
    <subcellularLocation>
        <location evidence="1">Cell membrane</location>
        <topology evidence="1">Peripheral membrane protein</topology>
    </subcellularLocation>
</comment>
<proteinExistence type="inferred from homology"/>
<feature type="domain" description="ABC transporter" evidence="10">
    <location>
        <begin position="8"/>
        <end position="258"/>
    </location>
</feature>
<dbReference type="NCBIfam" id="TIGR01727">
    <property type="entry name" value="oligo_HPY"/>
    <property type="match status" value="1"/>
</dbReference>
<keyword evidence="7 11" id="KW-0067">ATP-binding</keyword>
<reference evidence="12" key="1">
    <citation type="journal article" date="2019" name="Int. J. Syst. Evol. Microbiol.">
        <title>The Global Catalogue of Microorganisms (GCM) 10K type strain sequencing project: providing services to taxonomists for standard genome sequencing and annotation.</title>
        <authorList>
            <consortium name="The Broad Institute Genomics Platform"/>
            <consortium name="The Broad Institute Genome Sequencing Center for Infectious Disease"/>
            <person name="Wu L."/>
            <person name="Ma J."/>
        </authorList>
    </citation>
    <scope>NUCLEOTIDE SEQUENCE [LARGE SCALE GENOMIC DNA]</scope>
    <source>
        <strain evidence="12">KCTC 42087</strain>
    </source>
</reference>
<dbReference type="RefSeq" id="WP_378285576.1">
    <property type="nucleotide sequence ID" value="NZ_JBHSON010000046.1"/>
</dbReference>
<sequence length="322" mass="33979">MTGPGPLLSARDLSVRFRLRDSVVQAVTDVSFELRPGRLLALVGESGCGKSVLASALLGLLPGNAEIRGEVWLHTGSEPVELTSAPERVLARQVRGRRVALVPQSAATALTPVRTVRAQLVETLRELRPGKGDRHREADALAERVGLAPGALDHYPHELSGGMIQRAVLAFALAADPDVVLADEPTSGLDRPLVDRTVDALRGIAEDGRAVLLITHDIAAAERAATDVAVMYASRIVEQGPAADVFGDPWHPYTRGLLAATPARGLHPLPGHPPNLSDLPAGCAFRPRCPRRDTCTGDPALAGLPGPRALACARPPNGDRPC</sequence>
<keyword evidence="5" id="KW-0997">Cell inner membrane</keyword>
<gene>
    <name evidence="11" type="ORF">ACFPZN_29855</name>
</gene>
<comment type="similarity">
    <text evidence="2">Belongs to the ABC transporter superfamily.</text>
</comment>
<dbReference type="SUPFAM" id="SSF52540">
    <property type="entry name" value="P-loop containing nucleoside triphosphate hydrolases"/>
    <property type="match status" value="1"/>
</dbReference>
<evidence type="ECO:0000256" key="1">
    <source>
        <dbReference type="ARBA" id="ARBA00004202"/>
    </source>
</evidence>
<name>A0ABW1A5E9_9ACTN</name>
<evidence type="ECO:0000256" key="9">
    <source>
        <dbReference type="ARBA" id="ARBA00023136"/>
    </source>
</evidence>
<evidence type="ECO:0000256" key="5">
    <source>
        <dbReference type="ARBA" id="ARBA00022519"/>
    </source>
</evidence>
<dbReference type="Gene3D" id="3.40.50.300">
    <property type="entry name" value="P-loop containing nucleotide triphosphate hydrolases"/>
    <property type="match status" value="1"/>
</dbReference>
<keyword evidence="12" id="KW-1185">Reference proteome</keyword>
<keyword evidence="4" id="KW-1003">Cell membrane</keyword>
<dbReference type="InterPro" id="IPR003593">
    <property type="entry name" value="AAA+_ATPase"/>
</dbReference>
<protein>
    <submittedName>
        <fullName evidence="11">ABC transporter ATP-binding protein</fullName>
    </submittedName>
</protein>
<dbReference type="InterPro" id="IPR027417">
    <property type="entry name" value="P-loop_NTPase"/>
</dbReference>
<evidence type="ECO:0000256" key="6">
    <source>
        <dbReference type="ARBA" id="ARBA00022741"/>
    </source>
</evidence>
<evidence type="ECO:0000256" key="8">
    <source>
        <dbReference type="ARBA" id="ARBA00022967"/>
    </source>
</evidence>
<dbReference type="Pfam" id="PF00005">
    <property type="entry name" value="ABC_tran"/>
    <property type="match status" value="1"/>
</dbReference>
<evidence type="ECO:0000256" key="2">
    <source>
        <dbReference type="ARBA" id="ARBA00005417"/>
    </source>
</evidence>
<dbReference type="InterPro" id="IPR003439">
    <property type="entry name" value="ABC_transporter-like_ATP-bd"/>
</dbReference>
<accession>A0ABW1A5E9</accession>
<evidence type="ECO:0000256" key="3">
    <source>
        <dbReference type="ARBA" id="ARBA00022448"/>
    </source>
</evidence>
<evidence type="ECO:0000259" key="10">
    <source>
        <dbReference type="PROSITE" id="PS50893"/>
    </source>
</evidence>
<dbReference type="GO" id="GO:0005524">
    <property type="term" value="F:ATP binding"/>
    <property type="evidence" value="ECO:0007669"/>
    <property type="project" value="UniProtKB-KW"/>
</dbReference>
<dbReference type="SMART" id="SM00382">
    <property type="entry name" value="AAA"/>
    <property type="match status" value="1"/>
</dbReference>
<dbReference type="InterPro" id="IPR013563">
    <property type="entry name" value="Oligopep_ABC_C"/>
</dbReference>
<dbReference type="PANTHER" id="PTHR43297:SF14">
    <property type="entry name" value="ATPASE AAA-TYPE CORE DOMAIN-CONTAINING PROTEIN"/>
    <property type="match status" value="1"/>
</dbReference>
<keyword evidence="6" id="KW-0547">Nucleotide-binding</keyword>
<keyword evidence="3" id="KW-0813">Transport</keyword>
<evidence type="ECO:0000313" key="12">
    <source>
        <dbReference type="Proteomes" id="UP001596074"/>
    </source>
</evidence>
<dbReference type="Pfam" id="PF08352">
    <property type="entry name" value="oligo_HPY"/>
    <property type="match status" value="1"/>
</dbReference>
<organism evidence="11 12">
    <name type="scientific">Actinomadura rugatobispora</name>
    <dbReference type="NCBI Taxonomy" id="1994"/>
    <lineage>
        <taxon>Bacteria</taxon>
        <taxon>Bacillati</taxon>
        <taxon>Actinomycetota</taxon>
        <taxon>Actinomycetes</taxon>
        <taxon>Streptosporangiales</taxon>
        <taxon>Thermomonosporaceae</taxon>
        <taxon>Actinomadura</taxon>
    </lineage>
</organism>